<keyword evidence="12 15" id="KW-0472">Membrane</keyword>
<keyword evidence="9" id="KW-0833">Ubl conjugation pathway</keyword>
<sequence length="552" mass="61641">MNMHKESPLIKLHSFDQGHAWLALLHLLIHVSPAVTGQPVTPPVQPDSNKSMVTIMAILAIMFLILVFLSIYSRKCYDRQAPTRGILDRADPTGAAGNPSQAESNGLNQATIETFPSFLYGDVKGLKIGKDTLACAVCLNEFEDDETLRMIPKCCHVYHRYCIDEWLGSHSTCPVCRANLVPQPEDVNINTNIPSILSIQIPDEHEHEYEYETVVVGEEHKRGNDVESPKVDLLRRIRSLNHQSRPSRSRSTGFLSSLLFSRSNSLGQMQLAHNAAGENYERFTLRLPEEVRSQMMLQRANSCVCFTRMSSGTWGYRTTRSAGRGCVQYERFGGGDDERWGFTLTPPSLIRNGWNNNRSTRKSQRSGLVLDNNNADEKSSEFLPLGLVALGRVHEGSTIIHNVPLPNDQVKVDVEEIQDVDACVLIPIQEENQGAEESTKLVDRPELDDDPFPVALGRVYEGSTIIRNVPLTNDQVKVDVDEVQDVDACVPIPIQEENQGAEGPMKLVDRPELDDEPLYQMTLTIPHLFLKPLQVSWDATVLGCIMITSSCT</sequence>
<evidence type="ECO:0000256" key="13">
    <source>
        <dbReference type="ARBA" id="ARBA00024209"/>
    </source>
</evidence>
<dbReference type="InterPro" id="IPR013083">
    <property type="entry name" value="Znf_RING/FYVE/PHD"/>
</dbReference>
<evidence type="ECO:0000256" key="15">
    <source>
        <dbReference type="SAM" id="Phobius"/>
    </source>
</evidence>
<evidence type="ECO:0000256" key="14">
    <source>
        <dbReference type="PROSITE-ProRule" id="PRU00175"/>
    </source>
</evidence>
<accession>A0A445LT35</accession>
<keyword evidence="7" id="KW-0479">Metal-binding</keyword>
<keyword evidence="6 15" id="KW-0812">Transmembrane</keyword>
<dbReference type="PANTHER" id="PTHR14155">
    <property type="entry name" value="RING FINGER DOMAIN-CONTAINING"/>
    <property type="match status" value="1"/>
</dbReference>
<dbReference type="EC" id="2.3.2.27" evidence="4"/>
<dbReference type="PANTHER" id="PTHR14155:SF502">
    <property type="entry name" value="TRANSCRIPTION FACTOR C2H2 FAMILY-RELATED"/>
    <property type="match status" value="1"/>
</dbReference>
<comment type="subcellular location">
    <subcellularLocation>
        <location evidence="2">Membrane</location>
        <topology evidence="2">Single-pass membrane protein</topology>
    </subcellularLocation>
</comment>
<organism evidence="18 19">
    <name type="scientific">Glycine soja</name>
    <name type="common">Wild soybean</name>
    <dbReference type="NCBI Taxonomy" id="3848"/>
    <lineage>
        <taxon>Eukaryota</taxon>
        <taxon>Viridiplantae</taxon>
        <taxon>Streptophyta</taxon>
        <taxon>Embryophyta</taxon>
        <taxon>Tracheophyta</taxon>
        <taxon>Spermatophyta</taxon>
        <taxon>Magnoliopsida</taxon>
        <taxon>eudicotyledons</taxon>
        <taxon>Gunneridae</taxon>
        <taxon>Pentapetalae</taxon>
        <taxon>rosids</taxon>
        <taxon>fabids</taxon>
        <taxon>Fabales</taxon>
        <taxon>Fabaceae</taxon>
        <taxon>Papilionoideae</taxon>
        <taxon>50 kb inversion clade</taxon>
        <taxon>NPAAA clade</taxon>
        <taxon>indigoferoid/millettioid clade</taxon>
        <taxon>Phaseoleae</taxon>
        <taxon>Glycine</taxon>
        <taxon>Glycine subgen. Soja</taxon>
    </lineage>
</organism>
<dbReference type="GO" id="GO:0008270">
    <property type="term" value="F:zinc ion binding"/>
    <property type="evidence" value="ECO:0007669"/>
    <property type="project" value="UniProtKB-KW"/>
</dbReference>
<dbReference type="AlphaFoldDB" id="A0A445LT35"/>
<dbReference type="SUPFAM" id="SSF57850">
    <property type="entry name" value="RING/U-box"/>
    <property type="match status" value="1"/>
</dbReference>
<evidence type="ECO:0000256" key="2">
    <source>
        <dbReference type="ARBA" id="ARBA00004167"/>
    </source>
</evidence>
<keyword evidence="5" id="KW-0808">Transferase</keyword>
<evidence type="ECO:0000313" key="19">
    <source>
        <dbReference type="Proteomes" id="UP000289340"/>
    </source>
</evidence>
<dbReference type="Gene3D" id="3.30.40.10">
    <property type="entry name" value="Zinc/RING finger domain, C3HC4 (zinc finger)"/>
    <property type="match status" value="1"/>
</dbReference>
<proteinExistence type="inferred from homology"/>
<evidence type="ECO:0000256" key="3">
    <source>
        <dbReference type="ARBA" id="ARBA00004906"/>
    </source>
</evidence>
<feature type="transmembrane region" description="Helical" evidence="15">
    <location>
        <begin position="53"/>
        <end position="72"/>
    </location>
</feature>
<feature type="chain" id="PRO_5019197985" description="RING-type E3 ubiquitin transferase" evidence="16">
    <location>
        <begin position="38"/>
        <end position="552"/>
    </location>
</feature>
<dbReference type="GO" id="GO:0061630">
    <property type="term" value="F:ubiquitin protein ligase activity"/>
    <property type="evidence" value="ECO:0007669"/>
    <property type="project" value="UniProtKB-EC"/>
</dbReference>
<keyword evidence="10" id="KW-0862">Zinc</keyword>
<evidence type="ECO:0000256" key="8">
    <source>
        <dbReference type="ARBA" id="ARBA00022771"/>
    </source>
</evidence>
<evidence type="ECO:0000256" key="1">
    <source>
        <dbReference type="ARBA" id="ARBA00000900"/>
    </source>
</evidence>
<protein>
    <recommendedName>
        <fullName evidence="4">RING-type E3 ubiquitin transferase</fullName>
        <ecNumber evidence="4">2.3.2.27</ecNumber>
    </recommendedName>
</protein>
<gene>
    <name evidence="18" type="ORF">D0Y65_004621</name>
</gene>
<dbReference type="SMART" id="SM00184">
    <property type="entry name" value="RING"/>
    <property type="match status" value="1"/>
</dbReference>
<evidence type="ECO:0000256" key="9">
    <source>
        <dbReference type="ARBA" id="ARBA00022786"/>
    </source>
</evidence>
<evidence type="ECO:0000256" key="11">
    <source>
        <dbReference type="ARBA" id="ARBA00022989"/>
    </source>
</evidence>
<evidence type="ECO:0000259" key="17">
    <source>
        <dbReference type="PROSITE" id="PS50089"/>
    </source>
</evidence>
<evidence type="ECO:0000256" key="5">
    <source>
        <dbReference type="ARBA" id="ARBA00022679"/>
    </source>
</evidence>
<evidence type="ECO:0000256" key="4">
    <source>
        <dbReference type="ARBA" id="ARBA00012483"/>
    </source>
</evidence>
<comment type="similarity">
    <text evidence="13">Belongs to the RING-type zinc finger family. ATL subfamily.</text>
</comment>
<dbReference type="GO" id="GO:0016020">
    <property type="term" value="C:membrane"/>
    <property type="evidence" value="ECO:0007669"/>
    <property type="project" value="UniProtKB-SubCell"/>
</dbReference>
<dbReference type="InterPro" id="IPR001841">
    <property type="entry name" value="Znf_RING"/>
</dbReference>
<comment type="caution">
    <text evidence="18">The sequence shown here is derived from an EMBL/GenBank/DDBJ whole genome shotgun (WGS) entry which is preliminary data.</text>
</comment>
<evidence type="ECO:0000313" key="18">
    <source>
        <dbReference type="EMBL" id="RZC26017.1"/>
    </source>
</evidence>
<dbReference type="Proteomes" id="UP000289340">
    <property type="component" value="Chromosome 2"/>
</dbReference>
<dbReference type="InterPro" id="IPR053238">
    <property type="entry name" value="RING-H2_zinc_finger"/>
</dbReference>
<dbReference type="CDD" id="cd16461">
    <property type="entry name" value="RING-H2_EL5-like"/>
    <property type="match status" value="1"/>
</dbReference>
<keyword evidence="16" id="KW-0732">Signal</keyword>
<name>A0A445LT35_GLYSO</name>
<dbReference type="EMBL" id="QZWG01000002">
    <property type="protein sequence ID" value="RZC26017.1"/>
    <property type="molecule type" value="Genomic_DNA"/>
</dbReference>
<dbReference type="FunFam" id="3.30.40.10:FF:000187">
    <property type="entry name" value="E3 ubiquitin-protein ligase ATL6"/>
    <property type="match status" value="1"/>
</dbReference>
<dbReference type="PROSITE" id="PS50089">
    <property type="entry name" value="ZF_RING_2"/>
    <property type="match status" value="1"/>
</dbReference>
<comment type="pathway">
    <text evidence="3">Protein modification; protein ubiquitination.</text>
</comment>
<evidence type="ECO:0000256" key="6">
    <source>
        <dbReference type="ARBA" id="ARBA00022692"/>
    </source>
</evidence>
<feature type="domain" description="RING-type" evidence="17">
    <location>
        <begin position="135"/>
        <end position="177"/>
    </location>
</feature>
<evidence type="ECO:0000256" key="12">
    <source>
        <dbReference type="ARBA" id="ARBA00023136"/>
    </source>
</evidence>
<reference evidence="18 19" key="1">
    <citation type="submission" date="2018-09" db="EMBL/GenBank/DDBJ databases">
        <title>A high-quality reference genome of wild soybean provides a powerful tool to mine soybean genomes.</title>
        <authorList>
            <person name="Xie M."/>
            <person name="Chung C.Y.L."/>
            <person name="Li M.-W."/>
            <person name="Wong F.-L."/>
            <person name="Chan T.-F."/>
            <person name="Lam H.-M."/>
        </authorList>
    </citation>
    <scope>NUCLEOTIDE SEQUENCE [LARGE SCALE GENOMIC DNA]</scope>
    <source>
        <strain evidence="19">cv. W05</strain>
        <tissue evidence="18">Hypocotyl of etiolated seedlings</tissue>
    </source>
</reference>
<evidence type="ECO:0000256" key="10">
    <source>
        <dbReference type="ARBA" id="ARBA00022833"/>
    </source>
</evidence>
<comment type="catalytic activity">
    <reaction evidence="1">
        <text>S-ubiquitinyl-[E2 ubiquitin-conjugating enzyme]-L-cysteine + [acceptor protein]-L-lysine = [E2 ubiquitin-conjugating enzyme]-L-cysteine + N(6)-ubiquitinyl-[acceptor protein]-L-lysine.</text>
        <dbReference type="EC" id="2.3.2.27"/>
    </reaction>
</comment>
<feature type="signal peptide" evidence="16">
    <location>
        <begin position="1"/>
        <end position="37"/>
    </location>
</feature>
<evidence type="ECO:0000256" key="16">
    <source>
        <dbReference type="SAM" id="SignalP"/>
    </source>
</evidence>
<dbReference type="Pfam" id="PF13639">
    <property type="entry name" value="zf-RING_2"/>
    <property type="match status" value="1"/>
</dbReference>
<keyword evidence="19" id="KW-1185">Reference proteome</keyword>
<evidence type="ECO:0000256" key="7">
    <source>
        <dbReference type="ARBA" id="ARBA00022723"/>
    </source>
</evidence>
<keyword evidence="8 14" id="KW-0863">Zinc-finger</keyword>
<keyword evidence="11 15" id="KW-1133">Transmembrane helix</keyword>